<sequence>MRFATRFDGAMGTRSRESIYGASVRAAAEQAAEARKTADRLACEAWNKRMLGLQGPAQPSPALGDALNAGYLYLEVKCLGCSATAALERLARDVFGGSRFDAFRTCSKFGGSYQSTWIECFNHVVTADRDKLVTANYMHWLVRDNSPTSWPTGNFNTFTAALKKYWEN</sequence>
<comment type="caution">
    <text evidence="6">The sequence shown here is derived from an EMBL/GenBank/DDBJ whole genome shotgun (WGS) entry which is preliminary data.</text>
</comment>
<dbReference type="InterPro" id="IPR058909">
    <property type="entry name" value="CD_NTase_C"/>
</dbReference>
<protein>
    <recommendedName>
        <fullName evidence="5">cGAS/DncV-like nucleotidyltransferase C-terminal helical domain-containing protein</fullName>
    </recommendedName>
</protein>
<evidence type="ECO:0000256" key="3">
    <source>
        <dbReference type="ARBA" id="ARBA00022741"/>
    </source>
</evidence>
<keyword evidence="3" id="KW-0547">Nucleotide-binding</keyword>
<dbReference type="EMBL" id="JAZHRV010000001">
    <property type="protein sequence ID" value="MEH2558566.1"/>
    <property type="molecule type" value="Genomic_DNA"/>
</dbReference>
<dbReference type="Proteomes" id="UP001364224">
    <property type="component" value="Unassembled WGS sequence"/>
</dbReference>
<evidence type="ECO:0000259" key="5">
    <source>
        <dbReference type="Pfam" id="PF26305"/>
    </source>
</evidence>
<keyword evidence="1" id="KW-0808">Transferase</keyword>
<reference evidence="6 7" key="1">
    <citation type="submission" date="2024-02" db="EMBL/GenBank/DDBJ databases">
        <title>Adaptive strategies in a cosmopolitan and abundant soil bacterium.</title>
        <authorList>
            <person name="Carini P."/>
        </authorList>
    </citation>
    <scope>NUCLEOTIDE SEQUENCE [LARGE SCALE GENOMIC DNA]</scope>
    <source>
        <strain evidence="6 7">AZCC 1608</strain>
    </source>
</reference>
<proteinExistence type="predicted"/>
<keyword evidence="7" id="KW-1185">Reference proteome</keyword>
<feature type="domain" description="cGAS/DncV-like nucleotidyltransferase C-terminal helical" evidence="5">
    <location>
        <begin position="108"/>
        <end position="167"/>
    </location>
</feature>
<keyword evidence="4" id="KW-0051">Antiviral defense</keyword>
<evidence type="ECO:0000256" key="1">
    <source>
        <dbReference type="ARBA" id="ARBA00022679"/>
    </source>
</evidence>
<name>A0ABU8BJ33_9BRAD</name>
<evidence type="ECO:0000313" key="6">
    <source>
        <dbReference type="EMBL" id="MEH2558566.1"/>
    </source>
</evidence>
<keyword evidence="2" id="KW-0548">Nucleotidyltransferase</keyword>
<evidence type="ECO:0000256" key="4">
    <source>
        <dbReference type="ARBA" id="ARBA00023118"/>
    </source>
</evidence>
<evidence type="ECO:0000256" key="2">
    <source>
        <dbReference type="ARBA" id="ARBA00022695"/>
    </source>
</evidence>
<dbReference type="Pfam" id="PF26305">
    <property type="entry name" value="CD_NTase_C"/>
    <property type="match status" value="1"/>
</dbReference>
<evidence type="ECO:0000313" key="7">
    <source>
        <dbReference type="Proteomes" id="UP001364224"/>
    </source>
</evidence>
<accession>A0ABU8BJ33</accession>
<gene>
    <name evidence="6" type="ORF">V1286_006095</name>
</gene>
<organism evidence="6 7">
    <name type="scientific">Bradyrhizobium algeriense</name>
    <dbReference type="NCBI Taxonomy" id="634784"/>
    <lineage>
        <taxon>Bacteria</taxon>
        <taxon>Pseudomonadati</taxon>
        <taxon>Pseudomonadota</taxon>
        <taxon>Alphaproteobacteria</taxon>
        <taxon>Hyphomicrobiales</taxon>
        <taxon>Nitrobacteraceae</taxon>
        <taxon>Bradyrhizobium</taxon>
    </lineage>
</organism>